<organism evidence="2 3">
    <name type="scientific">Athelia psychrophila</name>
    <dbReference type="NCBI Taxonomy" id="1759441"/>
    <lineage>
        <taxon>Eukaryota</taxon>
        <taxon>Fungi</taxon>
        <taxon>Dikarya</taxon>
        <taxon>Basidiomycota</taxon>
        <taxon>Agaricomycotina</taxon>
        <taxon>Agaricomycetes</taxon>
        <taxon>Agaricomycetidae</taxon>
        <taxon>Atheliales</taxon>
        <taxon>Atheliaceae</taxon>
        <taxon>Athelia</taxon>
    </lineage>
</organism>
<protein>
    <submittedName>
        <fullName evidence="2">Uncharacterized protein</fullName>
    </submittedName>
</protein>
<feature type="non-terminal residue" evidence="2">
    <location>
        <position position="256"/>
    </location>
</feature>
<sequence length="256" mass="28288">MALVPPGPRCFRLFHICSNLSSLPALTAPASLSLSSLFLLPFLLPSCPSRLGSLECRIFPPPTPVRLEVVLALGVAVLPLEVVLWGVGQGGGEVRAACGVLKRRKVHPQAFVLVELLERRIARTPREEVSRVAASCEVLMEVEMRQYQIRESSRPRRRGRRKQNGVARTMKETCRNEEAEDETHHDRRRARPGAVQGGRVQRGELPAPPRSVDCPFLASASQCLASTSRSHSTESLSTLLSRVRTRDCGCCPRRRG</sequence>
<evidence type="ECO:0000313" key="3">
    <source>
        <dbReference type="Proteomes" id="UP000076532"/>
    </source>
</evidence>
<dbReference type="Proteomes" id="UP000076532">
    <property type="component" value="Unassembled WGS sequence"/>
</dbReference>
<evidence type="ECO:0000313" key="2">
    <source>
        <dbReference type="EMBL" id="KZP20912.1"/>
    </source>
</evidence>
<keyword evidence="3" id="KW-1185">Reference proteome</keyword>
<proteinExistence type="predicted"/>
<gene>
    <name evidence="2" type="ORF">FIBSPDRAFT_931942</name>
</gene>
<reference evidence="2 3" key="1">
    <citation type="journal article" date="2016" name="Mol. Biol. Evol.">
        <title>Comparative Genomics of Early-Diverging Mushroom-Forming Fungi Provides Insights into the Origins of Lignocellulose Decay Capabilities.</title>
        <authorList>
            <person name="Nagy L.G."/>
            <person name="Riley R."/>
            <person name="Tritt A."/>
            <person name="Adam C."/>
            <person name="Daum C."/>
            <person name="Floudas D."/>
            <person name="Sun H."/>
            <person name="Yadav J.S."/>
            <person name="Pangilinan J."/>
            <person name="Larsson K.H."/>
            <person name="Matsuura K."/>
            <person name="Barry K."/>
            <person name="Labutti K."/>
            <person name="Kuo R."/>
            <person name="Ohm R.A."/>
            <person name="Bhattacharya S.S."/>
            <person name="Shirouzu T."/>
            <person name="Yoshinaga Y."/>
            <person name="Martin F.M."/>
            <person name="Grigoriev I.V."/>
            <person name="Hibbett D.S."/>
        </authorList>
    </citation>
    <scope>NUCLEOTIDE SEQUENCE [LARGE SCALE GENOMIC DNA]</scope>
    <source>
        <strain evidence="2 3">CBS 109695</strain>
    </source>
</reference>
<feature type="region of interest" description="Disordered" evidence="1">
    <location>
        <begin position="150"/>
        <end position="209"/>
    </location>
</feature>
<dbReference type="EMBL" id="KV417551">
    <property type="protein sequence ID" value="KZP20912.1"/>
    <property type="molecule type" value="Genomic_DNA"/>
</dbReference>
<dbReference type="AlphaFoldDB" id="A0A166JJ14"/>
<evidence type="ECO:0000256" key="1">
    <source>
        <dbReference type="SAM" id="MobiDB-lite"/>
    </source>
</evidence>
<accession>A0A166JJ14</accession>
<feature type="compositionally biased region" description="Basic and acidic residues" evidence="1">
    <location>
        <begin position="169"/>
        <end position="185"/>
    </location>
</feature>
<name>A0A166JJ14_9AGAM</name>